<sequence length="332" mass="37145">MNKKKVTIKDVAKAAGVSVTTVSQALNGNGSRFSPRTIKRIQRAKEKLGYEPDYFAQRMIMKKSKMIGVLVPDITNPFFNSLVRGIENVLYQYDFMTMLCNADMDQGKEDRYLTELTHRGVDGFIIASSSISNEAIQKILRGEKFPFIVLDQKKSEGISDAVLTDDFSGGQQAAQHLWDLGHRQVAVVMPENATENIQNRLRGFQTVFGEDEIVRVDAELSKKSGRKAAQAVINSPATAIFAVNDQIALGLYLGLADQGCRIPEDYSVIGYDNIDMCEYVVPQLTTIAQPIFELGQTTAKMLIDRIEKPNKQWEEELLPVQLVKRFSTARLN</sequence>
<dbReference type="NCBIfam" id="NF047341">
    <property type="entry name" value="lactose_RbsR"/>
    <property type="match status" value="1"/>
</dbReference>
<keyword evidence="4" id="KW-0804">Transcription</keyword>
<dbReference type="RefSeq" id="WP_005918334.1">
    <property type="nucleotide sequence ID" value="NZ_BJMF01000001.1"/>
</dbReference>
<dbReference type="PROSITE" id="PS00356">
    <property type="entry name" value="HTH_LACI_1"/>
    <property type="match status" value="1"/>
</dbReference>
<protein>
    <submittedName>
        <fullName evidence="7">Substrate-binding domain-containing protein</fullName>
    </submittedName>
</protein>
<dbReference type="CDD" id="cd01392">
    <property type="entry name" value="HTH_LacI"/>
    <property type="match status" value="1"/>
</dbReference>
<dbReference type="PANTHER" id="PTHR30146:SF148">
    <property type="entry name" value="HTH-TYPE TRANSCRIPTIONAL REPRESSOR PURR-RELATED"/>
    <property type="match status" value="1"/>
</dbReference>
<dbReference type="CDD" id="cd19976">
    <property type="entry name" value="PBP1_DegA_Like"/>
    <property type="match status" value="1"/>
</dbReference>
<evidence type="ECO:0000313" key="7">
    <source>
        <dbReference type="EMBL" id="MDV2620813.1"/>
    </source>
</evidence>
<dbReference type="InterPro" id="IPR010982">
    <property type="entry name" value="Lambda_DNA-bd_dom_sf"/>
</dbReference>
<evidence type="ECO:0000259" key="6">
    <source>
        <dbReference type="PROSITE" id="PS50943"/>
    </source>
</evidence>
<dbReference type="PROSITE" id="PS50932">
    <property type="entry name" value="HTH_LACI_2"/>
    <property type="match status" value="1"/>
</dbReference>
<evidence type="ECO:0000256" key="1">
    <source>
        <dbReference type="ARBA" id="ARBA00022491"/>
    </source>
</evidence>
<keyword evidence="2" id="KW-0805">Transcription regulation</keyword>
<evidence type="ECO:0000256" key="3">
    <source>
        <dbReference type="ARBA" id="ARBA00023125"/>
    </source>
</evidence>
<proteinExistence type="predicted"/>
<dbReference type="AlphaFoldDB" id="A0AAN5Y8W1"/>
<feature type="domain" description="HTH lacI-type" evidence="5">
    <location>
        <begin position="6"/>
        <end position="61"/>
    </location>
</feature>
<dbReference type="GO" id="GO:0000976">
    <property type="term" value="F:transcription cis-regulatory region binding"/>
    <property type="evidence" value="ECO:0007669"/>
    <property type="project" value="TreeGrafter"/>
</dbReference>
<comment type="caution">
    <text evidence="7">The sequence shown here is derived from an EMBL/GenBank/DDBJ whole genome shotgun (WGS) entry which is preliminary data.</text>
</comment>
<keyword evidence="1" id="KW-0678">Repressor</keyword>
<dbReference type="Gene3D" id="1.10.260.40">
    <property type="entry name" value="lambda repressor-like DNA-binding domains"/>
    <property type="match status" value="1"/>
</dbReference>
<dbReference type="PROSITE" id="PS50943">
    <property type="entry name" value="HTH_CROC1"/>
    <property type="match status" value="1"/>
</dbReference>
<dbReference type="Proteomes" id="UP001280897">
    <property type="component" value="Unassembled WGS sequence"/>
</dbReference>
<dbReference type="GO" id="GO:0003700">
    <property type="term" value="F:DNA-binding transcription factor activity"/>
    <property type="evidence" value="ECO:0007669"/>
    <property type="project" value="TreeGrafter"/>
</dbReference>
<keyword evidence="3" id="KW-0238">DNA-binding</keyword>
<gene>
    <name evidence="7" type="ORF">R0G89_03585</name>
</gene>
<organism evidence="7 8">
    <name type="scientific">Pediococcus acidilactici</name>
    <dbReference type="NCBI Taxonomy" id="1254"/>
    <lineage>
        <taxon>Bacteria</taxon>
        <taxon>Bacillati</taxon>
        <taxon>Bacillota</taxon>
        <taxon>Bacilli</taxon>
        <taxon>Lactobacillales</taxon>
        <taxon>Lactobacillaceae</taxon>
        <taxon>Pediococcus</taxon>
        <taxon>Pediococcus acidilactici group</taxon>
    </lineage>
</organism>
<dbReference type="InterPro" id="IPR001387">
    <property type="entry name" value="Cro/C1-type_HTH"/>
</dbReference>
<dbReference type="Gene3D" id="3.40.50.2300">
    <property type="match status" value="2"/>
</dbReference>
<feature type="domain" description="HTH cro/C1-type" evidence="6">
    <location>
        <begin position="2"/>
        <end position="55"/>
    </location>
</feature>
<accession>A0AAN5Y8W1</accession>
<dbReference type="Pfam" id="PF13377">
    <property type="entry name" value="Peripla_BP_3"/>
    <property type="match status" value="1"/>
</dbReference>
<evidence type="ECO:0000259" key="5">
    <source>
        <dbReference type="PROSITE" id="PS50932"/>
    </source>
</evidence>
<dbReference type="InterPro" id="IPR046335">
    <property type="entry name" value="LacI/GalR-like_sensor"/>
</dbReference>
<dbReference type="PANTHER" id="PTHR30146">
    <property type="entry name" value="LACI-RELATED TRANSCRIPTIONAL REPRESSOR"/>
    <property type="match status" value="1"/>
</dbReference>
<dbReference type="InterPro" id="IPR028082">
    <property type="entry name" value="Peripla_BP_I"/>
</dbReference>
<dbReference type="PRINTS" id="PR00036">
    <property type="entry name" value="HTHLACI"/>
</dbReference>
<evidence type="ECO:0000256" key="4">
    <source>
        <dbReference type="ARBA" id="ARBA00023163"/>
    </source>
</evidence>
<name>A0AAN5Y8W1_PEDAC</name>
<dbReference type="KEGG" id="paci:A4V11_05930"/>
<dbReference type="EMBL" id="JAWJAV010000002">
    <property type="protein sequence ID" value="MDV2620813.1"/>
    <property type="molecule type" value="Genomic_DNA"/>
</dbReference>
<dbReference type="InterPro" id="IPR000843">
    <property type="entry name" value="HTH_LacI"/>
</dbReference>
<evidence type="ECO:0000256" key="2">
    <source>
        <dbReference type="ARBA" id="ARBA00023015"/>
    </source>
</evidence>
<evidence type="ECO:0000313" key="8">
    <source>
        <dbReference type="Proteomes" id="UP001280897"/>
    </source>
</evidence>
<dbReference type="SMART" id="SM00354">
    <property type="entry name" value="HTH_LACI"/>
    <property type="match status" value="1"/>
</dbReference>
<reference evidence="7" key="2">
    <citation type="submission" date="2023-10" db="EMBL/GenBank/DDBJ databases">
        <authorList>
            <person name="Khurajog B."/>
        </authorList>
    </citation>
    <scope>NUCLEOTIDE SEQUENCE</scope>
    <source>
        <strain evidence="7">BF9</strain>
    </source>
</reference>
<reference evidence="7" key="1">
    <citation type="journal article" date="2023" name="PeerJ">
        <title>Selection and evaluation of lactic acid bacteria from chicken feces in Thailand as potential probiotics.</title>
        <authorList>
            <person name="Khurajog B."/>
            <person name="Disastra Y."/>
            <person name="Lawwyne L.D."/>
            <person name="Sirichokchatchawan W."/>
            <person name="Niyomtham W."/>
            <person name="Yindee J."/>
            <person name="Hampson D.J."/>
            <person name="Prapasarakul N."/>
        </authorList>
    </citation>
    <scope>NUCLEOTIDE SEQUENCE</scope>
    <source>
        <strain evidence="7">BF9</strain>
    </source>
</reference>
<dbReference type="SUPFAM" id="SSF47413">
    <property type="entry name" value="lambda repressor-like DNA-binding domains"/>
    <property type="match status" value="1"/>
</dbReference>
<dbReference type="SUPFAM" id="SSF53822">
    <property type="entry name" value="Periplasmic binding protein-like I"/>
    <property type="match status" value="1"/>
</dbReference>
<dbReference type="Pfam" id="PF00356">
    <property type="entry name" value="LacI"/>
    <property type="match status" value="1"/>
</dbReference>